<dbReference type="AlphaFoldDB" id="A0A820KZZ0"/>
<gene>
    <name evidence="13" type="ORF">FME351_LOCUS7895</name>
    <name evidence="14" type="ORF">TSG867_LOCUS9409</name>
</gene>
<evidence type="ECO:0000256" key="9">
    <source>
        <dbReference type="ARBA" id="ARBA00024209"/>
    </source>
</evidence>
<dbReference type="Proteomes" id="UP000663862">
    <property type="component" value="Unassembled WGS sequence"/>
</dbReference>
<dbReference type="PANTHER" id="PTHR46905:SF7">
    <property type="entry name" value="RING-H2 FINGER PROTEIN ATL78"/>
    <property type="match status" value="1"/>
</dbReference>
<evidence type="ECO:0000256" key="11">
    <source>
        <dbReference type="SAM" id="MobiDB-lite"/>
    </source>
</evidence>
<dbReference type="Pfam" id="PF13639">
    <property type="entry name" value="zf-RING_2"/>
    <property type="match status" value="1"/>
</dbReference>
<dbReference type="InterPro" id="IPR013083">
    <property type="entry name" value="Znf_RING/FYVE/PHD"/>
</dbReference>
<feature type="compositionally biased region" description="Polar residues" evidence="11">
    <location>
        <begin position="356"/>
        <end position="368"/>
    </location>
</feature>
<evidence type="ECO:0000256" key="4">
    <source>
        <dbReference type="ARBA" id="ARBA00022723"/>
    </source>
</evidence>
<feature type="compositionally biased region" description="Polar residues" evidence="11">
    <location>
        <begin position="306"/>
        <end position="333"/>
    </location>
</feature>
<keyword evidence="6" id="KW-0862">Zinc</keyword>
<dbReference type="EMBL" id="CAJOBQ010000411">
    <property type="protein sequence ID" value="CAF4349079.1"/>
    <property type="molecule type" value="Genomic_DNA"/>
</dbReference>
<evidence type="ECO:0000256" key="8">
    <source>
        <dbReference type="ARBA" id="ARBA00023136"/>
    </source>
</evidence>
<dbReference type="InterPro" id="IPR044602">
    <property type="entry name" value="ATL10/ATL72-79-like"/>
</dbReference>
<keyword evidence="4" id="KW-0479">Metal-binding</keyword>
<dbReference type="SUPFAM" id="SSF57850">
    <property type="entry name" value="RING/U-box"/>
    <property type="match status" value="1"/>
</dbReference>
<dbReference type="GO" id="GO:0016567">
    <property type="term" value="P:protein ubiquitination"/>
    <property type="evidence" value="ECO:0007669"/>
    <property type="project" value="InterPro"/>
</dbReference>
<proteinExistence type="inferred from homology"/>
<dbReference type="Proteomes" id="UP000663869">
    <property type="component" value="Unassembled WGS sequence"/>
</dbReference>
<evidence type="ECO:0000313" key="13">
    <source>
        <dbReference type="EMBL" id="CAF3388164.1"/>
    </source>
</evidence>
<keyword evidence="7" id="KW-1133">Transmembrane helix</keyword>
<evidence type="ECO:0000313" key="14">
    <source>
        <dbReference type="EMBL" id="CAF4349079.1"/>
    </source>
</evidence>
<keyword evidence="2" id="KW-0808">Transferase</keyword>
<evidence type="ECO:0000256" key="2">
    <source>
        <dbReference type="ARBA" id="ARBA00022679"/>
    </source>
</evidence>
<comment type="caution">
    <text evidence="14">The sequence shown here is derived from an EMBL/GenBank/DDBJ whole genome shotgun (WGS) entry which is preliminary data.</text>
</comment>
<accession>A0A820KZZ0</accession>
<feature type="domain" description="RING-type" evidence="12">
    <location>
        <begin position="228"/>
        <end position="270"/>
    </location>
</feature>
<evidence type="ECO:0000256" key="6">
    <source>
        <dbReference type="ARBA" id="ARBA00022833"/>
    </source>
</evidence>
<evidence type="ECO:0000259" key="12">
    <source>
        <dbReference type="PROSITE" id="PS50089"/>
    </source>
</evidence>
<dbReference type="GO" id="GO:0008270">
    <property type="term" value="F:zinc ion binding"/>
    <property type="evidence" value="ECO:0007669"/>
    <property type="project" value="UniProtKB-KW"/>
</dbReference>
<keyword evidence="8" id="KW-0472">Membrane</keyword>
<dbReference type="PROSITE" id="PS50089">
    <property type="entry name" value="ZF_RING_2"/>
    <property type="match status" value="1"/>
</dbReference>
<evidence type="ECO:0000256" key="1">
    <source>
        <dbReference type="ARBA" id="ARBA00004167"/>
    </source>
</evidence>
<dbReference type="CDD" id="cd16454">
    <property type="entry name" value="RING-H2_PA-TM-RING"/>
    <property type="match status" value="1"/>
</dbReference>
<feature type="compositionally biased region" description="Low complexity" evidence="11">
    <location>
        <begin position="338"/>
        <end position="347"/>
    </location>
</feature>
<protein>
    <recommendedName>
        <fullName evidence="12">RING-type domain-containing protein</fullName>
    </recommendedName>
</protein>
<evidence type="ECO:0000256" key="7">
    <source>
        <dbReference type="ARBA" id="ARBA00022989"/>
    </source>
</evidence>
<comment type="similarity">
    <text evidence="9">Belongs to the RING-type zinc finger family. ATL subfamily.</text>
</comment>
<evidence type="ECO:0000256" key="5">
    <source>
        <dbReference type="ARBA" id="ARBA00022771"/>
    </source>
</evidence>
<name>A0A820KZZ0_9BILA</name>
<dbReference type="Gene3D" id="3.30.40.10">
    <property type="entry name" value="Zinc/RING finger domain, C3HC4 (zinc finger)"/>
    <property type="match status" value="1"/>
</dbReference>
<evidence type="ECO:0000313" key="15">
    <source>
        <dbReference type="Proteomes" id="UP000663862"/>
    </source>
</evidence>
<sequence>MSNPSENSPTSNYLCQNCGTINTNGAMCIQCRSELLEEIPVEIHDNQSTSDNTRQEQLSDNNQQVSVNHEVQNLFNNTNDIQLFGNMLLNMIMSQSQPVLLPQRPRRGRPPRRIKRVAHSLPRRRYIPALDLFPLQVINTQTPHISLLDIDGLLSGQPSNNQLEPSMTLVRSPLQFVVFDQNAENSNPEVLIQLLNEDIGTIPLRRNDINQLPILTMTPSNLSVNPSCAICLENFDPLSEVKQLPICHHVFHVNCLTEWLLRHANCPMCRTAIIPSIQRTPTSIFNNYWMQQLFSRSIIQQQQQQTDAPSSNNLVSYPPVKTTNSLEAPLNTTEPHHSSSSSSSSSSDIPQLPHFDSQTHTDPSSNIE</sequence>
<dbReference type="GO" id="GO:0016020">
    <property type="term" value="C:membrane"/>
    <property type="evidence" value="ECO:0007669"/>
    <property type="project" value="UniProtKB-SubCell"/>
</dbReference>
<reference evidence="14" key="1">
    <citation type="submission" date="2021-02" db="EMBL/GenBank/DDBJ databases">
        <authorList>
            <person name="Nowell W R."/>
        </authorList>
    </citation>
    <scope>NUCLEOTIDE SEQUENCE</scope>
</reference>
<dbReference type="PANTHER" id="PTHR46905">
    <property type="entry name" value="RING-H2 FINGER PROTEIN ATL78"/>
    <property type="match status" value="1"/>
</dbReference>
<dbReference type="GO" id="GO:0016740">
    <property type="term" value="F:transferase activity"/>
    <property type="evidence" value="ECO:0007669"/>
    <property type="project" value="UniProtKB-KW"/>
</dbReference>
<feature type="region of interest" description="Disordered" evidence="11">
    <location>
        <begin position="300"/>
        <end position="368"/>
    </location>
</feature>
<dbReference type="SMART" id="SM00184">
    <property type="entry name" value="RING"/>
    <property type="match status" value="1"/>
</dbReference>
<organism evidence="14 15">
    <name type="scientific">Rotaria socialis</name>
    <dbReference type="NCBI Taxonomy" id="392032"/>
    <lineage>
        <taxon>Eukaryota</taxon>
        <taxon>Metazoa</taxon>
        <taxon>Spiralia</taxon>
        <taxon>Gnathifera</taxon>
        <taxon>Rotifera</taxon>
        <taxon>Eurotatoria</taxon>
        <taxon>Bdelloidea</taxon>
        <taxon>Philodinida</taxon>
        <taxon>Philodinidae</taxon>
        <taxon>Rotaria</taxon>
    </lineage>
</organism>
<keyword evidence="3" id="KW-0812">Transmembrane</keyword>
<keyword evidence="5 10" id="KW-0863">Zinc-finger</keyword>
<dbReference type="InterPro" id="IPR001841">
    <property type="entry name" value="Znf_RING"/>
</dbReference>
<evidence type="ECO:0000256" key="3">
    <source>
        <dbReference type="ARBA" id="ARBA00022692"/>
    </source>
</evidence>
<dbReference type="EMBL" id="CAJNYU010000751">
    <property type="protein sequence ID" value="CAF3388164.1"/>
    <property type="molecule type" value="Genomic_DNA"/>
</dbReference>
<comment type="subcellular location">
    <subcellularLocation>
        <location evidence="1">Membrane</location>
        <topology evidence="1">Single-pass membrane protein</topology>
    </subcellularLocation>
</comment>
<evidence type="ECO:0000256" key="10">
    <source>
        <dbReference type="PROSITE-ProRule" id="PRU00175"/>
    </source>
</evidence>